<name>A0A9P5WWC4_9AGAR</name>
<protein>
    <recommendedName>
        <fullName evidence="1">Fungal-type protein kinase domain-containing protein</fullName>
    </recommendedName>
</protein>
<evidence type="ECO:0000259" key="1">
    <source>
        <dbReference type="Pfam" id="PF17667"/>
    </source>
</evidence>
<proteinExistence type="predicted"/>
<dbReference type="Proteomes" id="UP000807342">
    <property type="component" value="Unassembled WGS sequence"/>
</dbReference>
<evidence type="ECO:0000313" key="3">
    <source>
        <dbReference type="Proteomes" id="UP000807342"/>
    </source>
</evidence>
<dbReference type="OrthoDB" id="3048677at2759"/>
<dbReference type="Pfam" id="PF17667">
    <property type="entry name" value="Pkinase_fungal"/>
    <property type="match status" value="1"/>
</dbReference>
<dbReference type="PANTHER" id="PTHR38248:SF2">
    <property type="entry name" value="FUNK1 11"/>
    <property type="match status" value="1"/>
</dbReference>
<comment type="caution">
    <text evidence="2">The sequence shown here is derived from an EMBL/GenBank/DDBJ whole genome shotgun (WGS) entry which is preliminary data.</text>
</comment>
<organism evidence="2 3">
    <name type="scientific">Macrolepiota fuliginosa MF-IS2</name>
    <dbReference type="NCBI Taxonomy" id="1400762"/>
    <lineage>
        <taxon>Eukaryota</taxon>
        <taxon>Fungi</taxon>
        <taxon>Dikarya</taxon>
        <taxon>Basidiomycota</taxon>
        <taxon>Agaricomycotina</taxon>
        <taxon>Agaricomycetes</taxon>
        <taxon>Agaricomycetidae</taxon>
        <taxon>Agaricales</taxon>
        <taxon>Agaricineae</taxon>
        <taxon>Agaricaceae</taxon>
        <taxon>Macrolepiota</taxon>
    </lineage>
</organism>
<dbReference type="InterPro" id="IPR040976">
    <property type="entry name" value="Pkinase_fungal"/>
</dbReference>
<feature type="non-terminal residue" evidence="2">
    <location>
        <position position="125"/>
    </location>
</feature>
<feature type="non-terminal residue" evidence="2">
    <location>
        <position position="1"/>
    </location>
</feature>
<dbReference type="PANTHER" id="PTHR38248">
    <property type="entry name" value="FUNK1 6"/>
    <property type="match status" value="1"/>
</dbReference>
<dbReference type="AlphaFoldDB" id="A0A9P5WWC4"/>
<reference evidence="2" key="1">
    <citation type="submission" date="2020-11" db="EMBL/GenBank/DDBJ databases">
        <authorList>
            <consortium name="DOE Joint Genome Institute"/>
            <person name="Ahrendt S."/>
            <person name="Riley R."/>
            <person name="Andreopoulos W."/>
            <person name="Labutti K."/>
            <person name="Pangilinan J."/>
            <person name="Ruiz-Duenas F.J."/>
            <person name="Barrasa J.M."/>
            <person name="Sanchez-Garcia M."/>
            <person name="Camarero S."/>
            <person name="Miyauchi S."/>
            <person name="Serrano A."/>
            <person name="Linde D."/>
            <person name="Babiker R."/>
            <person name="Drula E."/>
            <person name="Ayuso-Fernandez I."/>
            <person name="Pacheco R."/>
            <person name="Padilla G."/>
            <person name="Ferreira P."/>
            <person name="Barriuso J."/>
            <person name="Kellner H."/>
            <person name="Castanera R."/>
            <person name="Alfaro M."/>
            <person name="Ramirez L."/>
            <person name="Pisabarro A.G."/>
            <person name="Kuo A."/>
            <person name="Tritt A."/>
            <person name="Lipzen A."/>
            <person name="He G."/>
            <person name="Yan M."/>
            <person name="Ng V."/>
            <person name="Cullen D."/>
            <person name="Martin F."/>
            <person name="Rosso M.-N."/>
            <person name="Henrissat B."/>
            <person name="Hibbett D."/>
            <person name="Martinez A.T."/>
            <person name="Grigoriev I.V."/>
        </authorList>
    </citation>
    <scope>NUCLEOTIDE SEQUENCE</scope>
    <source>
        <strain evidence="2">MF-IS2</strain>
    </source>
</reference>
<keyword evidence="3" id="KW-1185">Reference proteome</keyword>
<gene>
    <name evidence="2" type="ORF">P691DRAFT_620705</name>
</gene>
<dbReference type="EMBL" id="MU153087">
    <property type="protein sequence ID" value="KAF9439963.1"/>
    <property type="molecule type" value="Genomic_DNA"/>
</dbReference>
<sequence>NRQKLVSAANHIMNDDPRRVFMFGFTIEDDKMALWYFSRSHSTKSKDFNFIQDYKQFISVFLSLIFADKAALGYDPMIHRSSIGGTAYTYQIPVDGVTRYFKSTRTLSSYRSLGITGRMTRVWKA</sequence>
<feature type="domain" description="Fungal-type protein kinase" evidence="1">
    <location>
        <begin position="3"/>
        <end position="125"/>
    </location>
</feature>
<accession>A0A9P5WWC4</accession>
<evidence type="ECO:0000313" key="2">
    <source>
        <dbReference type="EMBL" id="KAF9439963.1"/>
    </source>
</evidence>